<keyword evidence="2" id="KW-1185">Reference proteome</keyword>
<evidence type="ECO:0000313" key="2">
    <source>
        <dbReference type="Proteomes" id="UP001374599"/>
    </source>
</evidence>
<accession>A0ACB5UL29</accession>
<evidence type="ECO:0000313" key="1">
    <source>
        <dbReference type="EMBL" id="GMQ63656.1"/>
    </source>
</evidence>
<name>A0ACB5UL29_9FIRM</name>
<reference evidence="1" key="1">
    <citation type="submission" date="2023-09" db="EMBL/GenBank/DDBJ databases">
        <title>Vallitalea sediminicola and Vallitalea maricola sp. nov., anaerobic bacteria isolated from marine sediment.</title>
        <authorList>
            <person name="Hirano S."/>
            <person name="Maeda A."/>
            <person name="Terahara T."/>
            <person name="Mori K."/>
            <person name="Hamada M."/>
            <person name="Matsumoto R."/>
            <person name="Kobayashi T."/>
        </authorList>
    </citation>
    <scope>NUCLEOTIDE SEQUENCE</scope>
    <source>
        <strain evidence="1">AN17-2</strain>
    </source>
</reference>
<dbReference type="EMBL" id="BTPU01000050">
    <property type="protein sequence ID" value="GMQ63656.1"/>
    <property type="molecule type" value="Genomic_DNA"/>
</dbReference>
<organism evidence="1 2">
    <name type="scientific">Vallitalea maricola</name>
    <dbReference type="NCBI Taxonomy" id="3074433"/>
    <lineage>
        <taxon>Bacteria</taxon>
        <taxon>Bacillati</taxon>
        <taxon>Bacillota</taxon>
        <taxon>Clostridia</taxon>
        <taxon>Lachnospirales</taxon>
        <taxon>Vallitaleaceae</taxon>
        <taxon>Vallitalea</taxon>
    </lineage>
</organism>
<comment type="caution">
    <text evidence="1">The sequence shown here is derived from an EMBL/GenBank/DDBJ whole genome shotgun (WGS) entry which is preliminary data.</text>
</comment>
<sequence>MKNKLLVLILILILSIPLVACGSDKKAEKSVKERLKQYNRLKKNLK</sequence>
<gene>
    <name evidence="1" type="ORF">AN2V17_28900</name>
</gene>
<dbReference type="Proteomes" id="UP001374599">
    <property type="component" value="Unassembled WGS sequence"/>
</dbReference>
<proteinExistence type="predicted"/>
<protein>
    <submittedName>
        <fullName evidence="1">Uncharacterized protein</fullName>
    </submittedName>
</protein>